<sequence>MSKPIKLRLVEVKNEKYFLKYPNLSVPIAMNEQLFTKFLNSDEYFIEGVPHHKLFKTKQKRTTVNV</sequence>
<dbReference type="OrthoDB" id="1450689at2"/>
<gene>
    <name evidence="1" type="ORF">EV197_3045</name>
</gene>
<dbReference type="EMBL" id="SGXE01000005">
    <property type="protein sequence ID" value="RZS91941.1"/>
    <property type="molecule type" value="Genomic_DNA"/>
</dbReference>
<comment type="caution">
    <text evidence="1">The sequence shown here is derived from an EMBL/GenBank/DDBJ whole genome shotgun (WGS) entry which is preliminary data.</text>
</comment>
<organism evidence="1 2">
    <name type="scientific">Aquimarina brevivitae</name>
    <dbReference type="NCBI Taxonomy" id="323412"/>
    <lineage>
        <taxon>Bacteria</taxon>
        <taxon>Pseudomonadati</taxon>
        <taxon>Bacteroidota</taxon>
        <taxon>Flavobacteriia</taxon>
        <taxon>Flavobacteriales</taxon>
        <taxon>Flavobacteriaceae</taxon>
        <taxon>Aquimarina</taxon>
    </lineage>
</organism>
<proteinExistence type="predicted"/>
<dbReference type="Proteomes" id="UP000292262">
    <property type="component" value="Unassembled WGS sequence"/>
</dbReference>
<dbReference type="AlphaFoldDB" id="A0A4Q7NX53"/>
<dbReference type="RefSeq" id="WP_130287570.1">
    <property type="nucleotide sequence ID" value="NZ_SGXE01000005.1"/>
</dbReference>
<evidence type="ECO:0000313" key="1">
    <source>
        <dbReference type="EMBL" id="RZS91941.1"/>
    </source>
</evidence>
<accession>A0A4Q7NX53</accession>
<name>A0A4Q7NX53_9FLAO</name>
<reference evidence="1 2" key="1">
    <citation type="submission" date="2019-02" db="EMBL/GenBank/DDBJ databases">
        <title>Genomic Encyclopedia of Type Strains, Phase IV (KMG-IV): sequencing the most valuable type-strain genomes for metagenomic binning, comparative biology and taxonomic classification.</title>
        <authorList>
            <person name="Goeker M."/>
        </authorList>
    </citation>
    <scope>NUCLEOTIDE SEQUENCE [LARGE SCALE GENOMIC DNA]</scope>
    <source>
        <strain evidence="1 2">DSM 17196</strain>
    </source>
</reference>
<evidence type="ECO:0000313" key="2">
    <source>
        <dbReference type="Proteomes" id="UP000292262"/>
    </source>
</evidence>
<keyword evidence="2" id="KW-1185">Reference proteome</keyword>
<protein>
    <submittedName>
        <fullName evidence="1">Uncharacterized protein</fullName>
    </submittedName>
</protein>